<dbReference type="AlphaFoldDB" id="A0A401S531"/>
<evidence type="ECO:0000256" key="9">
    <source>
        <dbReference type="ARBA" id="ARBA00023306"/>
    </source>
</evidence>
<dbReference type="GO" id="GO:0045892">
    <property type="term" value="P:negative regulation of DNA-templated transcription"/>
    <property type="evidence" value="ECO:0007669"/>
    <property type="project" value="UniProtKB-ARBA"/>
</dbReference>
<protein>
    <recommendedName>
        <fullName evidence="10">Transcription factor E2F8</fullName>
    </recommendedName>
</protein>
<evidence type="ECO:0000256" key="1">
    <source>
        <dbReference type="ARBA" id="ARBA00004123"/>
    </source>
</evidence>
<keyword evidence="4 11" id="KW-0805">Transcription regulation</keyword>
<feature type="region of interest" description="Disordered" evidence="12">
    <location>
        <begin position="820"/>
        <end position="847"/>
    </location>
</feature>
<dbReference type="InterPro" id="IPR036390">
    <property type="entry name" value="WH_DNA-bd_sf"/>
</dbReference>
<evidence type="ECO:0000256" key="5">
    <source>
        <dbReference type="ARBA" id="ARBA00023125"/>
    </source>
</evidence>
<dbReference type="GO" id="GO:0002040">
    <property type="term" value="P:sprouting angiogenesis"/>
    <property type="evidence" value="ECO:0007669"/>
    <property type="project" value="UniProtKB-ARBA"/>
</dbReference>
<feature type="region of interest" description="Disordered" evidence="12">
    <location>
        <begin position="985"/>
        <end position="1010"/>
    </location>
</feature>
<evidence type="ECO:0000313" key="15">
    <source>
        <dbReference type="Proteomes" id="UP000287033"/>
    </source>
</evidence>
<accession>A0A401S531</accession>
<dbReference type="InterPro" id="IPR003316">
    <property type="entry name" value="E2F_WHTH_DNA-bd_dom"/>
</dbReference>
<dbReference type="SUPFAM" id="SSF46785">
    <property type="entry name" value="Winged helix' DNA-binding domain"/>
    <property type="match status" value="2"/>
</dbReference>
<keyword evidence="8 11" id="KW-0539">Nucleus</keyword>
<evidence type="ECO:0000256" key="8">
    <source>
        <dbReference type="ARBA" id="ARBA00023242"/>
    </source>
</evidence>
<sequence length="1045" mass="115607">MNLKLPPGPTFQCFTFRKFPGNFNWKYFEKFVRLKKMTSICLNVSESLNTADRNAKLEDDVAEINQRENIFLEPHKKTTKTPLKQQLSTSHSVLGAIKPDLGAMTTPTKLQESTVGEPWTPTANLKMLISAASPEIRSREKKKQELLVDDDFTSETNENLQDQLSGEDFEKFHPSRKEKSLGLLCYRFLARYPDYPNPALNNDICLDEVAAELNVERRRIYDIVNVLESLHMVSRLAKNRYLWHGRHNLTHTLGTLKNVGEDQKYAEQMLHIKKKGFELHENYIKEPLREQNFTNVNEVKSKEMYFVELPGMEFRAASVNGRKDKSLRVMSQKFVMLFLVSKPRVVSLDTAAKILIGDDQKVDLDHSKFKTKIRRLYDIANVLTSLELIKKVHVTEVRGRKPAFKWIGPEAFPDLIDIKPITLTTSAQPNTQLPKISKETFAKNLFPASNTKQGFTRHASLNHLLENLENKQRKISSAPSSPVGKVYSDSSKAGLYPSKMDQLATICKLQLEAQSNLNASKHIASPLTPSSSQEKSKIDHPPGLVESVRCTGVNSTVFPQVKPTLQPLGVFPLMHGQYSSVLPMVLPQSQSGGSYTIYLQPSQPGTLTAHPSGFVQSISFVTEQQIVNPNDSKNHTNKRTAETCVDVPETLHDIQTSKAAKHDNIPDWCLKQPSTCDLSDVLHSKAANKPVESQLTKDADSFRGPSSNKVEFFEIHQARLKARRSFITNRASPRALHLDPEFLNAPEDKSLSSEKLEHSVECYLENEEKSGIITSEGKATAVKAVPVAIAFPALHSISETVIPSGYLIPLPQQASFNNASNGSPEMKNNCVPSPEHQLYHSPSSGVTSMTTSDYSPANFSATHITPLKLPYPMAVASSVASLPVVSQANITSFTSSGHHFPIHSPSPGILNFTLQNLGLINPGVHFSVSQGPTMTTAPPEQASPLTGNINLQQGKMIFVKPVSPQHQLNGQPVALISIQQPSVPATPEGAQSVNRESFFRTPGGPSSASILSSVPVVVTNGNNKSPAGNLPLPQRKLEVCTEDFQ</sequence>
<evidence type="ECO:0000256" key="3">
    <source>
        <dbReference type="ARBA" id="ARBA00022491"/>
    </source>
</evidence>
<dbReference type="PANTHER" id="PTHR12081">
    <property type="entry name" value="TRANSCRIPTION FACTOR E2F"/>
    <property type="match status" value="1"/>
</dbReference>
<dbReference type="PANTHER" id="PTHR12081:SF40">
    <property type="entry name" value="TRANSCRIPTION FACTOR E2F8"/>
    <property type="match status" value="1"/>
</dbReference>
<comment type="caution">
    <text evidence="14">The sequence shown here is derived from an EMBL/GenBank/DDBJ whole genome shotgun (WGS) entry which is preliminary data.</text>
</comment>
<dbReference type="InterPro" id="IPR036388">
    <property type="entry name" value="WH-like_DNA-bd_sf"/>
</dbReference>
<evidence type="ECO:0000256" key="2">
    <source>
        <dbReference type="ARBA" id="ARBA00010940"/>
    </source>
</evidence>
<keyword evidence="3" id="KW-0678">Repressor</keyword>
<keyword evidence="5 11" id="KW-0238">DNA-binding</keyword>
<evidence type="ECO:0000256" key="12">
    <source>
        <dbReference type="SAM" id="MobiDB-lite"/>
    </source>
</evidence>
<keyword evidence="15" id="KW-1185">Reference proteome</keyword>
<dbReference type="GO" id="GO:0090575">
    <property type="term" value="C:RNA polymerase II transcription regulator complex"/>
    <property type="evidence" value="ECO:0007669"/>
    <property type="project" value="TreeGrafter"/>
</dbReference>
<dbReference type="GO" id="GO:0000981">
    <property type="term" value="F:DNA-binding transcription factor activity, RNA polymerase II-specific"/>
    <property type="evidence" value="ECO:0007669"/>
    <property type="project" value="TreeGrafter"/>
</dbReference>
<evidence type="ECO:0000256" key="11">
    <source>
        <dbReference type="RuleBase" id="RU003796"/>
    </source>
</evidence>
<dbReference type="InterPro" id="IPR015633">
    <property type="entry name" value="E2F"/>
</dbReference>
<feature type="compositionally biased region" description="Polar residues" evidence="12">
    <location>
        <begin position="985"/>
        <end position="995"/>
    </location>
</feature>
<evidence type="ECO:0000259" key="13">
    <source>
        <dbReference type="SMART" id="SM01372"/>
    </source>
</evidence>
<evidence type="ECO:0000256" key="6">
    <source>
        <dbReference type="ARBA" id="ARBA00023159"/>
    </source>
</evidence>
<dbReference type="Pfam" id="PF02319">
    <property type="entry name" value="WHD_E2F_TDP"/>
    <property type="match status" value="2"/>
</dbReference>
<organism evidence="14 15">
    <name type="scientific">Chiloscyllium punctatum</name>
    <name type="common">Brownbanded bambooshark</name>
    <name type="synonym">Hemiscyllium punctatum</name>
    <dbReference type="NCBI Taxonomy" id="137246"/>
    <lineage>
        <taxon>Eukaryota</taxon>
        <taxon>Metazoa</taxon>
        <taxon>Chordata</taxon>
        <taxon>Craniata</taxon>
        <taxon>Vertebrata</taxon>
        <taxon>Chondrichthyes</taxon>
        <taxon>Elasmobranchii</taxon>
        <taxon>Galeomorphii</taxon>
        <taxon>Galeoidea</taxon>
        <taxon>Orectolobiformes</taxon>
        <taxon>Hemiscylliidae</taxon>
        <taxon>Chiloscyllium</taxon>
    </lineage>
</organism>
<proteinExistence type="inferred from homology"/>
<comment type="subcellular location">
    <subcellularLocation>
        <location evidence="1 11">Nucleus</location>
    </subcellularLocation>
</comment>
<keyword evidence="9" id="KW-0131">Cell cycle</keyword>
<evidence type="ECO:0000313" key="14">
    <source>
        <dbReference type="EMBL" id="GCC25449.1"/>
    </source>
</evidence>
<dbReference type="GO" id="GO:0000978">
    <property type="term" value="F:RNA polymerase II cis-regulatory region sequence-specific DNA binding"/>
    <property type="evidence" value="ECO:0007669"/>
    <property type="project" value="InterPro"/>
</dbReference>
<evidence type="ECO:0000256" key="4">
    <source>
        <dbReference type="ARBA" id="ARBA00023015"/>
    </source>
</evidence>
<gene>
    <name evidence="14" type="ORF">chiPu_0003859</name>
</gene>
<dbReference type="SMART" id="SM01372">
    <property type="entry name" value="E2F_TDP"/>
    <property type="match status" value="2"/>
</dbReference>
<dbReference type="OrthoDB" id="5318at2759"/>
<dbReference type="FunFam" id="1.10.10.10:FF:000073">
    <property type="entry name" value="E2F transcription factor 8"/>
    <property type="match status" value="1"/>
</dbReference>
<dbReference type="Gene3D" id="1.10.10.10">
    <property type="entry name" value="Winged helix-like DNA-binding domain superfamily/Winged helix DNA-binding domain"/>
    <property type="match status" value="2"/>
</dbReference>
<comment type="similarity">
    <text evidence="2 11">Belongs to the E2F/DP family.</text>
</comment>
<feature type="domain" description="E2F/DP family winged-helix DNA-binding" evidence="13">
    <location>
        <begin position="176"/>
        <end position="245"/>
    </location>
</feature>
<dbReference type="EMBL" id="BEZZ01000086">
    <property type="protein sequence ID" value="GCC25449.1"/>
    <property type="molecule type" value="Genomic_DNA"/>
</dbReference>
<evidence type="ECO:0000256" key="10">
    <source>
        <dbReference type="ARBA" id="ARBA00039673"/>
    </source>
</evidence>
<evidence type="ECO:0000256" key="7">
    <source>
        <dbReference type="ARBA" id="ARBA00023163"/>
    </source>
</evidence>
<dbReference type="FunFam" id="1.10.10.10:FF:000100">
    <property type="entry name" value="E2F transcription factor 8"/>
    <property type="match status" value="1"/>
</dbReference>
<keyword evidence="6" id="KW-0010">Activator</keyword>
<reference evidence="14 15" key="1">
    <citation type="journal article" date="2018" name="Nat. Ecol. Evol.">
        <title>Shark genomes provide insights into elasmobranch evolution and the origin of vertebrates.</title>
        <authorList>
            <person name="Hara Y"/>
            <person name="Yamaguchi K"/>
            <person name="Onimaru K"/>
            <person name="Kadota M"/>
            <person name="Koyanagi M"/>
            <person name="Keeley SD"/>
            <person name="Tatsumi K"/>
            <person name="Tanaka K"/>
            <person name="Motone F"/>
            <person name="Kageyama Y"/>
            <person name="Nozu R"/>
            <person name="Adachi N"/>
            <person name="Nishimura O"/>
            <person name="Nakagawa R"/>
            <person name="Tanegashima C"/>
            <person name="Kiyatake I"/>
            <person name="Matsumoto R"/>
            <person name="Murakumo K"/>
            <person name="Nishida K"/>
            <person name="Terakita A"/>
            <person name="Kuratani S"/>
            <person name="Sato K"/>
            <person name="Hyodo S Kuraku.S."/>
        </authorList>
    </citation>
    <scope>NUCLEOTIDE SEQUENCE [LARGE SCALE GENOMIC DNA]</scope>
</reference>
<feature type="domain" description="E2F/DP family winged-helix DNA-binding" evidence="13">
    <location>
        <begin position="322"/>
        <end position="408"/>
    </location>
</feature>
<dbReference type="OMA" id="LEHSVEC"/>
<dbReference type="Proteomes" id="UP000287033">
    <property type="component" value="Unassembled WGS sequence"/>
</dbReference>
<name>A0A401S531_CHIPU</name>
<keyword evidence="7 11" id="KW-0804">Transcription</keyword>
<dbReference type="STRING" id="137246.A0A401S531"/>